<dbReference type="EMBL" id="MLFS01000022">
    <property type="protein sequence ID" value="ORM73389.1"/>
    <property type="molecule type" value="Genomic_DNA"/>
</dbReference>
<keyword evidence="2" id="KW-0732">Signal</keyword>
<keyword evidence="4" id="KW-1185">Reference proteome</keyword>
<gene>
    <name evidence="3" type="ORF">HA48_09835</name>
</gene>
<protein>
    <recommendedName>
        <fullName evidence="5">RND transporter</fullName>
    </recommendedName>
</protein>
<organism evidence="3 4">
    <name type="scientific">Pantoea wallisii</name>
    <dbReference type="NCBI Taxonomy" id="1076551"/>
    <lineage>
        <taxon>Bacteria</taxon>
        <taxon>Pseudomonadati</taxon>
        <taxon>Pseudomonadota</taxon>
        <taxon>Gammaproteobacteria</taxon>
        <taxon>Enterobacterales</taxon>
        <taxon>Erwiniaceae</taxon>
        <taxon>Pantoea</taxon>
    </lineage>
</organism>
<reference evidence="3 4" key="1">
    <citation type="journal article" date="2017" name="Antonie Van Leeuwenhoek">
        <title>Phylogenomic resolution of the bacterial genus Pantoea and its relationship with Erwinia and Tatumella.</title>
        <authorList>
            <person name="Palmer M."/>
            <person name="Steenkamp E.T."/>
            <person name="Coetzee M.P."/>
            <person name="Chan W.Y."/>
            <person name="van Zyl E."/>
            <person name="De Maayer P."/>
            <person name="Coutinho T.A."/>
            <person name="Blom J."/>
            <person name="Smits T.H."/>
            <person name="Duffy B."/>
            <person name="Venter S.N."/>
        </authorList>
    </citation>
    <scope>NUCLEOTIDE SEQUENCE [LARGE SCALE GENOMIC DNA]</scope>
    <source>
        <strain evidence="3 4">LMG 26277</strain>
    </source>
</reference>
<feature type="chain" id="PRO_5012597501" description="RND transporter" evidence="2">
    <location>
        <begin position="22"/>
        <end position="59"/>
    </location>
</feature>
<evidence type="ECO:0000313" key="4">
    <source>
        <dbReference type="Proteomes" id="UP000193104"/>
    </source>
</evidence>
<evidence type="ECO:0000256" key="1">
    <source>
        <dbReference type="SAM" id="MobiDB-lite"/>
    </source>
</evidence>
<comment type="caution">
    <text evidence="3">The sequence shown here is derived from an EMBL/GenBank/DDBJ whole genome shotgun (WGS) entry which is preliminary data.</text>
</comment>
<dbReference type="PROSITE" id="PS51257">
    <property type="entry name" value="PROKAR_LIPOPROTEIN"/>
    <property type="match status" value="1"/>
</dbReference>
<evidence type="ECO:0000313" key="3">
    <source>
        <dbReference type="EMBL" id="ORM73389.1"/>
    </source>
</evidence>
<feature type="region of interest" description="Disordered" evidence="1">
    <location>
        <begin position="23"/>
        <end position="59"/>
    </location>
</feature>
<accession>A0A1X1D9K3</accession>
<dbReference type="Proteomes" id="UP000193104">
    <property type="component" value="Unassembled WGS sequence"/>
</dbReference>
<sequence>MRMMKTLLAGMMMVSSLMTLAGCQQPDRPIGPDGRPNVQTEQPVPGGPMSKGPVGQPQA</sequence>
<dbReference type="STRING" id="1076551.HA48_09835"/>
<proteinExistence type="predicted"/>
<evidence type="ECO:0000256" key="2">
    <source>
        <dbReference type="SAM" id="SignalP"/>
    </source>
</evidence>
<name>A0A1X1D9K3_9GAMM</name>
<evidence type="ECO:0008006" key="5">
    <source>
        <dbReference type="Google" id="ProtNLM"/>
    </source>
</evidence>
<feature type="signal peptide" evidence="2">
    <location>
        <begin position="1"/>
        <end position="21"/>
    </location>
</feature>
<dbReference type="AlphaFoldDB" id="A0A1X1D9K3"/>